<dbReference type="GO" id="GO:0051382">
    <property type="term" value="P:kinetochore assembly"/>
    <property type="evidence" value="ECO:0007669"/>
    <property type="project" value="TreeGrafter"/>
</dbReference>
<dbReference type="GO" id="GO:0005634">
    <property type="term" value="C:nucleus"/>
    <property type="evidence" value="ECO:0007669"/>
    <property type="project" value="InterPro"/>
</dbReference>
<proteinExistence type="inferred from homology"/>
<comment type="similarity">
    <text evidence="2">Belongs to the mis12 family.</text>
</comment>
<name>A0A2B7WNH2_POLH7</name>
<feature type="compositionally biased region" description="Gly residues" evidence="10">
    <location>
        <begin position="311"/>
        <end position="320"/>
    </location>
</feature>
<gene>
    <name evidence="11" type="ORF">AJ80_09572</name>
</gene>
<evidence type="ECO:0000256" key="2">
    <source>
        <dbReference type="ARBA" id="ARBA00008643"/>
    </source>
</evidence>
<evidence type="ECO:0000256" key="10">
    <source>
        <dbReference type="SAM" id="MobiDB-lite"/>
    </source>
</evidence>
<evidence type="ECO:0000256" key="6">
    <source>
        <dbReference type="ARBA" id="ARBA00022838"/>
    </source>
</evidence>
<evidence type="ECO:0000256" key="8">
    <source>
        <dbReference type="ARBA" id="ARBA00023306"/>
    </source>
</evidence>
<dbReference type="EMBL" id="PDNA01000300">
    <property type="protein sequence ID" value="PGG98194.1"/>
    <property type="molecule type" value="Genomic_DNA"/>
</dbReference>
<keyword evidence="5" id="KW-0498">Mitosis</keyword>
<keyword evidence="4" id="KW-0132">Cell division</keyword>
<evidence type="ECO:0000256" key="4">
    <source>
        <dbReference type="ARBA" id="ARBA00022618"/>
    </source>
</evidence>
<feature type="region of interest" description="Disordered" evidence="10">
    <location>
        <begin position="181"/>
        <end position="221"/>
    </location>
</feature>
<dbReference type="InterPro" id="IPR008685">
    <property type="entry name" value="Centromere_Mis12"/>
</dbReference>
<keyword evidence="3" id="KW-0158">Chromosome</keyword>
<reference evidence="11 12" key="1">
    <citation type="submission" date="2017-10" db="EMBL/GenBank/DDBJ databases">
        <title>Comparative genomics in systemic dimorphic fungi from Ajellomycetaceae.</title>
        <authorList>
            <person name="Munoz J.F."/>
            <person name="Mcewen J.G."/>
            <person name="Clay O.K."/>
            <person name="Cuomo C.A."/>
        </authorList>
    </citation>
    <scope>NUCLEOTIDE SEQUENCE [LARGE SCALE GENOMIC DNA]</scope>
    <source>
        <strain evidence="11 12">UAMH7299</strain>
    </source>
</reference>
<evidence type="ECO:0000256" key="7">
    <source>
        <dbReference type="ARBA" id="ARBA00023054"/>
    </source>
</evidence>
<dbReference type="Pfam" id="PF05859">
    <property type="entry name" value="Mis12"/>
    <property type="match status" value="1"/>
</dbReference>
<dbReference type="AlphaFoldDB" id="A0A2B7WNH2"/>
<keyword evidence="12" id="KW-1185">Reference proteome</keyword>
<feature type="region of interest" description="Disordered" evidence="10">
    <location>
        <begin position="308"/>
        <end position="329"/>
    </location>
</feature>
<comment type="subcellular location">
    <subcellularLocation>
        <location evidence="1">Chromosome</location>
        <location evidence="1">Centromere</location>
        <location evidence="1">Kinetochore</location>
    </subcellularLocation>
</comment>
<dbReference type="OrthoDB" id="1884855at2759"/>
<dbReference type="STRING" id="1447883.A0A2B7WNH2"/>
<keyword evidence="7" id="KW-0175">Coiled coil</keyword>
<evidence type="ECO:0000313" key="12">
    <source>
        <dbReference type="Proteomes" id="UP000224634"/>
    </source>
</evidence>
<dbReference type="GO" id="GO:0000444">
    <property type="term" value="C:MIS12/MIND type complex"/>
    <property type="evidence" value="ECO:0007669"/>
    <property type="project" value="TreeGrafter"/>
</dbReference>
<dbReference type="GO" id="GO:0051301">
    <property type="term" value="P:cell division"/>
    <property type="evidence" value="ECO:0007669"/>
    <property type="project" value="UniProtKB-KW"/>
</dbReference>
<organism evidence="11 12">
    <name type="scientific">Polytolypa hystricis (strain UAMH7299)</name>
    <dbReference type="NCBI Taxonomy" id="1447883"/>
    <lineage>
        <taxon>Eukaryota</taxon>
        <taxon>Fungi</taxon>
        <taxon>Dikarya</taxon>
        <taxon>Ascomycota</taxon>
        <taxon>Pezizomycotina</taxon>
        <taxon>Eurotiomycetes</taxon>
        <taxon>Eurotiomycetidae</taxon>
        <taxon>Onygenales</taxon>
        <taxon>Onygenales incertae sedis</taxon>
        <taxon>Polytolypa</taxon>
    </lineage>
</organism>
<evidence type="ECO:0000313" key="11">
    <source>
        <dbReference type="EMBL" id="PGG98194.1"/>
    </source>
</evidence>
<dbReference type="PANTHER" id="PTHR14527">
    <property type="entry name" value="PROTEIN MIS12 HOMOLOG"/>
    <property type="match status" value="1"/>
</dbReference>
<evidence type="ECO:0000256" key="9">
    <source>
        <dbReference type="ARBA" id="ARBA00023328"/>
    </source>
</evidence>
<dbReference type="PANTHER" id="PTHR14527:SF2">
    <property type="entry name" value="PROTEIN MIS12 HOMOLOG"/>
    <property type="match status" value="1"/>
</dbReference>
<accession>A0A2B7WNH2</accession>
<evidence type="ECO:0000256" key="5">
    <source>
        <dbReference type="ARBA" id="ARBA00022776"/>
    </source>
</evidence>
<comment type="caution">
    <text evidence="11">The sequence shown here is derived from an EMBL/GenBank/DDBJ whole genome shotgun (WGS) entry which is preliminary data.</text>
</comment>
<evidence type="ECO:0000256" key="1">
    <source>
        <dbReference type="ARBA" id="ARBA00004629"/>
    </source>
</evidence>
<dbReference type="Proteomes" id="UP000224634">
    <property type="component" value="Unassembled WGS sequence"/>
</dbReference>
<evidence type="ECO:0000256" key="3">
    <source>
        <dbReference type="ARBA" id="ARBA00022454"/>
    </source>
</evidence>
<keyword evidence="8" id="KW-0131">Cell cycle</keyword>
<protein>
    <recommendedName>
        <fullName evidence="13">Mis12 domain-containing protein</fullName>
    </recommendedName>
</protein>
<keyword evidence="9" id="KW-0137">Centromere</keyword>
<evidence type="ECO:0008006" key="13">
    <source>
        <dbReference type="Google" id="ProtNLM"/>
    </source>
</evidence>
<sequence length="352" mass="38342">MNDATTALLTEHFTYTPLSLIDDIINSINNLIYQAISSLEDGLLATPPERLGFSHTLTDPTSIPDTDEDGNIEYPEARLEIENGLHQLETLLEANVDKAFDKLEIYVLRNILTVPEDLLGWIRLGHYENLSFGPRNPNAPTLDSITHQRKKLRETRKLQRALKQESARNEAIIAQLRSLLSPTTDASTDGPKPSVDAPGEQTAAASTTTTSPPPPQHQQRLPDLSFLLTDPTAKHLSVGSNAAGPAHTPLTTHTTFILSQLPALRSLLTQLRAKLAKLPSSVEAMDLDEKRLERREYIDGRTRLHLERSGEIGGGNGVGGEGERGEAGGVVRGRKVGGEEVSALEGVVRMLG</sequence>
<dbReference type="GO" id="GO:0000070">
    <property type="term" value="P:mitotic sister chromatid segregation"/>
    <property type="evidence" value="ECO:0007669"/>
    <property type="project" value="TreeGrafter"/>
</dbReference>
<keyword evidence="6" id="KW-0995">Kinetochore</keyword>